<proteinExistence type="predicted"/>
<organism evidence="2 3">
    <name type="scientific">Peribacillus castrilensis</name>
    <dbReference type="NCBI Taxonomy" id="2897690"/>
    <lineage>
        <taxon>Bacteria</taxon>
        <taxon>Bacillati</taxon>
        <taxon>Bacillota</taxon>
        <taxon>Bacilli</taxon>
        <taxon>Bacillales</taxon>
        <taxon>Bacillaceae</taxon>
        <taxon>Peribacillus</taxon>
    </lineage>
</organism>
<evidence type="ECO:0000313" key="3">
    <source>
        <dbReference type="Proteomes" id="UP001307168"/>
    </source>
</evidence>
<comment type="caution">
    <text evidence="2">The sequence shown here is derived from an EMBL/GenBank/DDBJ whole genome shotgun (WGS) entry which is preliminary data.</text>
</comment>
<evidence type="ECO:0000313" key="2">
    <source>
        <dbReference type="EMBL" id="MEC0277099.1"/>
    </source>
</evidence>
<keyword evidence="3" id="KW-1185">Reference proteome</keyword>
<gene>
    <name evidence="2" type="ORF">P4706_29425</name>
</gene>
<dbReference type="RefSeq" id="WP_367408564.1">
    <property type="nucleotide sequence ID" value="NZ_JARNBH010000065.1"/>
</dbReference>
<dbReference type="EMBL" id="JARNBH010000065">
    <property type="protein sequence ID" value="MEC0277099.1"/>
    <property type="molecule type" value="Genomic_DNA"/>
</dbReference>
<feature type="domain" description="Helix-turn-helix" evidence="1">
    <location>
        <begin position="9"/>
        <end position="55"/>
    </location>
</feature>
<dbReference type="InterPro" id="IPR009061">
    <property type="entry name" value="DNA-bd_dom_put_sf"/>
</dbReference>
<evidence type="ECO:0000259" key="1">
    <source>
        <dbReference type="Pfam" id="PF12728"/>
    </source>
</evidence>
<dbReference type="Pfam" id="PF12728">
    <property type="entry name" value="HTH_17"/>
    <property type="match status" value="1"/>
</dbReference>
<dbReference type="SUPFAM" id="SSF46955">
    <property type="entry name" value="Putative DNA-binding domain"/>
    <property type="match status" value="1"/>
</dbReference>
<dbReference type="AlphaFoldDB" id="A0AAW9NLM4"/>
<protein>
    <submittedName>
        <fullName evidence="2">Helix-turn-helix domain-containing protein</fullName>
    </submittedName>
</protein>
<dbReference type="Proteomes" id="UP001307168">
    <property type="component" value="Unassembled WGS sequence"/>
</dbReference>
<dbReference type="Gene3D" id="1.10.1660.10">
    <property type="match status" value="1"/>
</dbReference>
<dbReference type="InterPro" id="IPR041657">
    <property type="entry name" value="HTH_17"/>
</dbReference>
<name>A0AAW9NLM4_9BACI</name>
<accession>A0AAW9NLM4</accession>
<reference evidence="2 3" key="1">
    <citation type="submission" date="2023-03" db="EMBL/GenBank/DDBJ databases">
        <title>Bacillus Genome Sequencing.</title>
        <authorList>
            <person name="Dunlap C."/>
        </authorList>
    </citation>
    <scope>NUCLEOTIDE SEQUENCE [LARGE SCALE GENOMIC DNA]</scope>
    <source>
        <strain evidence="2 3">B-41290</strain>
    </source>
</reference>
<sequence length="62" mass="7243">MKKKSNKITIPEAAEILEVSKATVTYWTRTGHFKAEREKDRWVIDKKSLQEFKDSRFTGGNL</sequence>